<dbReference type="RefSeq" id="WP_209379260.1">
    <property type="nucleotide sequence ID" value="NZ_JAGIZB010000007.1"/>
</dbReference>
<dbReference type="EMBL" id="JAGIZB010000007">
    <property type="protein sequence ID" value="MBP0445018.1"/>
    <property type="molecule type" value="Genomic_DNA"/>
</dbReference>
<evidence type="ECO:0000313" key="1">
    <source>
        <dbReference type="EMBL" id="MBP0445018.1"/>
    </source>
</evidence>
<accession>A0ABS4ADD5</accession>
<dbReference type="Proteomes" id="UP000681594">
    <property type="component" value="Unassembled WGS sequence"/>
</dbReference>
<protein>
    <submittedName>
        <fullName evidence="1">Uncharacterized protein</fullName>
    </submittedName>
</protein>
<name>A0ABS4ADD5_9PROT</name>
<organism evidence="1 2">
    <name type="scientific">Pararoseomonas baculiformis</name>
    <dbReference type="NCBI Taxonomy" id="2820812"/>
    <lineage>
        <taxon>Bacteria</taxon>
        <taxon>Pseudomonadati</taxon>
        <taxon>Pseudomonadota</taxon>
        <taxon>Alphaproteobacteria</taxon>
        <taxon>Acetobacterales</taxon>
        <taxon>Acetobacteraceae</taxon>
        <taxon>Pararoseomonas</taxon>
    </lineage>
</organism>
<keyword evidence="2" id="KW-1185">Reference proteome</keyword>
<proteinExistence type="predicted"/>
<sequence>MTADTLTILHAHRKRLAKRIRPDGEVDGYDSAFRHDMEERPVAALSDVAGVLTDLQHRTDCAIVRGAIADPSRTRGVRRLVHPDPKTGDQPTLREKLRWYLPLDFDGLPLPEGTDPRDLPACAAAAIGMLPPVFRGAQHIVAATGSHLLKPGARLRLWFWLSRPLGHRELVAWLHAAPVDRSLFRPAQLIYTAAPIFPAGMVDPLPCRTVLVEGRATVMPPSAAALAPPARPITPPPAPNTREGSRYARVALTAATVKVASAPVDSRHPTAVAEAWSLARLVNAGLLTEGEVKSALGWALERAGKTREEAEKIVTWAVAQRGDTGNLRARGH</sequence>
<evidence type="ECO:0000313" key="2">
    <source>
        <dbReference type="Proteomes" id="UP000681594"/>
    </source>
</evidence>
<reference evidence="1 2" key="1">
    <citation type="submission" date="2021-03" db="EMBL/GenBank/DDBJ databases">
        <authorList>
            <person name="So Y."/>
        </authorList>
    </citation>
    <scope>NUCLEOTIDE SEQUENCE [LARGE SCALE GENOMIC DNA]</scope>
    <source>
        <strain evidence="1 2">SSH11</strain>
    </source>
</reference>
<gene>
    <name evidence="1" type="ORF">J8J14_09520</name>
</gene>
<comment type="caution">
    <text evidence="1">The sequence shown here is derived from an EMBL/GenBank/DDBJ whole genome shotgun (WGS) entry which is preliminary data.</text>
</comment>